<reference evidence="2" key="1">
    <citation type="journal article" date="2005" name="Environ. Microbiol.">
        <title>Genetic and functional properties of uncultivated thermophilic crenarchaeotes from a subsurface gold mine as revealed by analysis of genome fragments.</title>
        <authorList>
            <person name="Nunoura T."/>
            <person name="Hirayama H."/>
            <person name="Takami H."/>
            <person name="Oida H."/>
            <person name="Nishi S."/>
            <person name="Shimamura S."/>
            <person name="Suzuki Y."/>
            <person name="Inagaki F."/>
            <person name="Takai K."/>
            <person name="Nealson K.H."/>
            <person name="Horikoshi K."/>
        </authorList>
    </citation>
    <scope>NUCLEOTIDE SEQUENCE</scope>
</reference>
<dbReference type="GO" id="GO:0006355">
    <property type="term" value="P:regulation of DNA-templated transcription"/>
    <property type="evidence" value="ECO:0007669"/>
    <property type="project" value="InterPro"/>
</dbReference>
<feature type="domain" description="Ribbon-helix-helix protein CopG" evidence="1">
    <location>
        <begin position="3"/>
        <end position="42"/>
    </location>
</feature>
<dbReference type="Pfam" id="PF01402">
    <property type="entry name" value="RHH_1"/>
    <property type="match status" value="1"/>
</dbReference>
<dbReference type="CDD" id="cd21631">
    <property type="entry name" value="RHH_CopG_NikR-like"/>
    <property type="match status" value="1"/>
</dbReference>
<dbReference type="InterPro" id="IPR002145">
    <property type="entry name" value="CopG"/>
</dbReference>
<evidence type="ECO:0000259" key="1">
    <source>
        <dbReference type="Pfam" id="PF01402"/>
    </source>
</evidence>
<sequence>MKVRVQIYLEPRQDRALEELAKVRGVSKARLIRDSIDYYLKEAIPYDQDPAVKLIGLAGKTGYRDLAERHDGYLIKFERSGKPKRHARSRDLR</sequence>
<proteinExistence type="predicted"/>
<protein>
    <submittedName>
        <fullName evidence="2">Hypothetical conserved protein</fullName>
    </submittedName>
</protein>
<organism evidence="2">
    <name type="scientific">Acetithermum autotrophicum</name>
    <dbReference type="NCBI Taxonomy" id="1446466"/>
    <lineage>
        <taxon>Bacteria</taxon>
        <taxon>Candidatus Bipolaricaulota</taxon>
        <taxon>Candidatus Acetithermum</taxon>
    </lineage>
</organism>
<name>H5STH0_ACEAU</name>
<reference evidence="2" key="2">
    <citation type="journal article" date="2012" name="PLoS ONE">
        <title>A Deeply Branching Thermophilic Bacterium with an Ancient Acetyl-CoA Pathway Dominates a Subsurface Ecosystem.</title>
        <authorList>
            <person name="Takami H."/>
            <person name="Noguchi H."/>
            <person name="Takaki Y."/>
            <person name="Uchiyama I."/>
            <person name="Toyoda A."/>
            <person name="Nishi S."/>
            <person name="Chee G.-J."/>
            <person name="Arai W."/>
            <person name="Nunoura T."/>
            <person name="Itoh T."/>
            <person name="Hattori M."/>
            <person name="Takai K."/>
        </authorList>
    </citation>
    <scope>NUCLEOTIDE SEQUENCE</scope>
</reference>
<evidence type="ECO:0000313" key="2">
    <source>
        <dbReference type="EMBL" id="BAL59820.1"/>
    </source>
</evidence>
<dbReference type="EMBL" id="AP011803">
    <property type="protein sequence ID" value="BAL59820.1"/>
    <property type="molecule type" value="Genomic_DNA"/>
</dbReference>
<gene>
    <name evidence="2" type="ORF">HGMM_OP4C456</name>
</gene>
<dbReference type="AlphaFoldDB" id="H5STH0"/>
<dbReference type="InterPro" id="IPR013321">
    <property type="entry name" value="Arc_rbn_hlx_hlx"/>
</dbReference>
<dbReference type="Gene3D" id="1.10.1220.10">
    <property type="entry name" value="Met repressor-like"/>
    <property type="match status" value="1"/>
</dbReference>
<accession>H5STH0</accession>